<feature type="region of interest" description="Disordered" evidence="3">
    <location>
        <begin position="84"/>
        <end position="131"/>
    </location>
</feature>
<dbReference type="Proteomes" id="UP001206925">
    <property type="component" value="Unassembled WGS sequence"/>
</dbReference>
<evidence type="ECO:0000256" key="3">
    <source>
        <dbReference type="SAM" id="MobiDB-lite"/>
    </source>
</evidence>
<keyword evidence="1" id="KW-0433">Leucine-rich repeat</keyword>
<evidence type="ECO:0000313" key="7">
    <source>
        <dbReference type="Proteomes" id="UP001206925"/>
    </source>
</evidence>
<comment type="caution">
    <text evidence="6">The sequence shown here is derived from an EMBL/GenBank/DDBJ whole genome shotgun (WGS) entry which is preliminary data.</text>
</comment>
<evidence type="ECO:0000256" key="1">
    <source>
        <dbReference type="ARBA" id="ARBA00022614"/>
    </source>
</evidence>
<feature type="domain" description="Disease resistance protein Roq1-like winged-helix" evidence="5">
    <location>
        <begin position="241"/>
        <end position="288"/>
    </location>
</feature>
<protein>
    <submittedName>
        <fullName evidence="6">Uncharacterized protein</fullName>
    </submittedName>
</protein>
<dbReference type="SUPFAM" id="SSF52540">
    <property type="entry name" value="P-loop containing nucleoside triphosphate hydrolases"/>
    <property type="match status" value="1"/>
</dbReference>
<dbReference type="InterPro" id="IPR027417">
    <property type="entry name" value="P-loop_NTPase"/>
</dbReference>
<dbReference type="Pfam" id="PF00931">
    <property type="entry name" value="NB-ARC"/>
    <property type="match status" value="1"/>
</dbReference>
<feature type="domain" description="NB-ARC" evidence="4">
    <location>
        <begin position="156"/>
        <end position="198"/>
    </location>
</feature>
<accession>A0AAD5C237</accession>
<evidence type="ECO:0000259" key="4">
    <source>
        <dbReference type="Pfam" id="PF00931"/>
    </source>
</evidence>
<dbReference type="InterPro" id="IPR044974">
    <property type="entry name" value="Disease_R_plants"/>
</dbReference>
<dbReference type="PANTHER" id="PTHR11017:SF492">
    <property type="entry name" value="TIR DOMAIN, P-LOOP CONTAINING NUCLEOSIDE TRIPHOSPHATE HYDROLASE"/>
    <property type="match status" value="1"/>
</dbReference>
<dbReference type="Gene3D" id="3.40.50.300">
    <property type="entry name" value="P-loop containing nucleotide triphosphate hydrolases"/>
    <property type="match status" value="1"/>
</dbReference>
<name>A0AAD5C237_AMBAR</name>
<evidence type="ECO:0000259" key="5">
    <source>
        <dbReference type="Pfam" id="PF23282"/>
    </source>
</evidence>
<dbReference type="Pfam" id="PF23282">
    <property type="entry name" value="WHD_ROQ1"/>
    <property type="match status" value="1"/>
</dbReference>
<organism evidence="6 7">
    <name type="scientific">Ambrosia artemisiifolia</name>
    <name type="common">Common ragweed</name>
    <dbReference type="NCBI Taxonomy" id="4212"/>
    <lineage>
        <taxon>Eukaryota</taxon>
        <taxon>Viridiplantae</taxon>
        <taxon>Streptophyta</taxon>
        <taxon>Embryophyta</taxon>
        <taxon>Tracheophyta</taxon>
        <taxon>Spermatophyta</taxon>
        <taxon>Magnoliopsida</taxon>
        <taxon>eudicotyledons</taxon>
        <taxon>Gunneridae</taxon>
        <taxon>Pentapetalae</taxon>
        <taxon>asterids</taxon>
        <taxon>campanulids</taxon>
        <taxon>Asterales</taxon>
        <taxon>Asteraceae</taxon>
        <taxon>Asteroideae</taxon>
        <taxon>Heliantheae alliance</taxon>
        <taxon>Heliantheae</taxon>
        <taxon>Ambrosia</taxon>
    </lineage>
</organism>
<evidence type="ECO:0000256" key="2">
    <source>
        <dbReference type="ARBA" id="ARBA00022737"/>
    </source>
</evidence>
<evidence type="ECO:0000313" key="6">
    <source>
        <dbReference type="EMBL" id="KAI7732636.1"/>
    </source>
</evidence>
<keyword evidence="2" id="KW-0677">Repeat</keyword>
<keyword evidence="7" id="KW-1185">Reference proteome</keyword>
<dbReference type="InterPro" id="IPR002182">
    <property type="entry name" value="NB-ARC"/>
</dbReference>
<dbReference type="GO" id="GO:0043531">
    <property type="term" value="F:ADP binding"/>
    <property type="evidence" value="ECO:0007669"/>
    <property type="project" value="InterPro"/>
</dbReference>
<dbReference type="GO" id="GO:0006952">
    <property type="term" value="P:defense response"/>
    <property type="evidence" value="ECO:0007669"/>
    <property type="project" value="InterPro"/>
</dbReference>
<reference evidence="6" key="1">
    <citation type="submission" date="2022-06" db="EMBL/GenBank/DDBJ databases">
        <title>Uncovering the hologenomic basis of an extraordinary plant invasion.</title>
        <authorList>
            <person name="Bieker V.C."/>
            <person name="Martin M.D."/>
            <person name="Gilbert T."/>
            <person name="Hodgins K."/>
            <person name="Battlay P."/>
            <person name="Petersen B."/>
            <person name="Wilson J."/>
        </authorList>
    </citation>
    <scope>NUCLEOTIDE SEQUENCE</scope>
    <source>
        <strain evidence="6">AA19_3_7</strain>
        <tissue evidence="6">Leaf</tissue>
    </source>
</reference>
<proteinExistence type="predicted"/>
<gene>
    <name evidence="6" type="ORF">M8C21_001636</name>
</gene>
<feature type="compositionally biased region" description="Basic and acidic residues" evidence="3">
    <location>
        <begin position="118"/>
        <end position="130"/>
    </location>
</feature>
<dbReference type="InterPro" id="IPR058192">
    <property type="entry name" value="WHD_ROQ1-like"/>
</dbReference>
<dbReference type="PANTHER" id="PTHR11017">
    <property type="entry name" value="LEUCINE-RICH REPEAT-CONTAINING PROTEIN"/>
    <property type="match status" value="1"/>
</dbReference>
<sequence length="333" mass="37364">MMEKAKELKREAEVMGVALEEAESKHKVVLMEAGEANKAKSKALEDIIKGNFRKNRRCVDVDALMADGILDKLKSELLKNDVGLKNQSQQEENQGLGYNKRSKVKLKPKALPEADLEDSNKESQETEKAQSDIVDTVSYELDMKLVSTLDNLTGVETRAKHINSWLKDEHSQTNVLAICGMGGSGKTTLARYIYNLHKNDFESSSFLEEIGNNCKENYGLLGLQKQLLTDILGDEDYVVKILEQDLPHAKVGIMALNNMCLLTVSSNKKLTMHKLLQEMGRNIILEESKDLTKHTRVWCSDEAYHVLMKGDGLETIEGLTLDARKLKKVTKVN</sequence>
<dbReference type="AlphaFoldDB" id="A0AAD5C237"/>
<dbReference type="EMBL" id="JAMZMK010010192">
    <property type="protein sequence ID" value="KAI7732636.1"/>
    <property type="molecule type" value="Genomic_DNA"/>
</dbReference>